<dbReference type="Proteomes" id="UP001608902">
    <property type="component" value="Unassembled WGS sequence"/>
</dbReference>
<sequence>MKNEKGERVTVRKDIEELVKDFCICLYSSKISITPQLSNNTTTVPEALIREVRFTLSEMSKGKATGKGGTSVEMSESRRTNCVQGDCSTIQSLSQKIEDSLRLERIEYHFAT</sequence>
<keyword evidence="2" id="KW-1185">Reference proteome</keyword>
<dbReference type="AlphaFoldDB" id="A0ABD6EIQ8"/>
<accession>A0ABD6EIQ8</accession>
<evidence type="ECO:0000313" key="1">
    <source>
        <dbReference type="EMBL" id="MFH4977276.1"/>
    </source>
</evidence>
<name>A0ABD6EIQ8_9BILA</name>
<comment type="caution">
    <text evidence="1">The sequence shown here is derived from an EMBL/GenBank/DDBJ whole genome shotgun (WGS) entry which is preliminary data.</text>
</comment>
<reference evidence="1 2" key="1">
    <citation type="submission" date="2024-08" db="EMBL/GenBank/DDBJ databases">
        <title>Gnathostoma spinigerum genome.</title>
        <authorList>
            <person name="Gonzalez-Bertolin B."/>
            <person name="Monzon S."/>
            <person name="Zaballos A."/>
            <person name="Jimenez P."/>
            <person name="Dekumyoy P."/>
            <person name="Varona S."/>
            <person name="Cuesta I."/>
            <person name="Sumanam S."/>
            <person name="Adisakwattana P."/>
            <person name="Gasser R.B."/>
            <person name="Hernandez-Gonzalez A."/>
            <person name="Young N.D."/>
            <person name="Perteguer M.J."/>
        </authorList>
    </citation>
    <scope>NUCLEOTIDE SEQUENCE [LARGE SCALE GENOMIC DNA]</scope>
    <source>
        <strain evidence="1">AL3</strain>
        <tissue evidence="1">Liver</tissue>
    </source>
</reference>
<gene>
    <name evidence="1" type="ORF">AB6A40_003985</name>
</gene>
<organism evidence="1 2">
    <name type="scientific">Gnathostoma spinigerum</name>
    <dbReference type="NCBI Taxonomy" id="75299"/>
    <lineage>
        <taxon>Eukaryota</taxon>
        <taxon>Metazoa</taxon>
        <taxon>Ecdysozoa</taxon>
        <taxon>Nematoda</taxon>
        <taxon>Chromadorea</taxon>
        <taxon>Rhabditida</taxon>
        <taxon>Spirurina</taxon>
        <taxon>Gnathostomatomorpha</taxon>
        <taxon>Gnathostomatoidea</taxon>
        <taxon>Gnathostomatidae</taxon>
        <taxon>Gnathostoma</taxon>
    </lineage>
</organism>
<proteinExistence type="predicted"/>
<evidence type="ECO:0000313" key="2">
    <source>
        <dbReference type="Proteomes" id="UP001608902"/>
    </source>
</evidence>
<dbReference type="EMBL" id="JBGFUD010002185">
    <property type="protein sequence ID" value="MFH4977276.1"/>
    <property type="molecule type" value="Genomic_DNA"/>
</dbReference>
<protein>
    <submittedName>
        <fullName evidence="1">Uncharacterized protein</fullName>
    </submittedName>
</protein>